<feature type="compositionally biased region" description="Polar residues" evidence="1">
    <location>
        <begin position="83"/>
        <end position="93"/>
    </location>
</feature>
<reference evidence="2 3" key="1">
    <citation type="journal article" date="2014" name="Genome Biol. Evol.">
        <title>The genome of the myxosporean Thelohanellus kitauei shows adaptations to nutrient acquisition within its fish host.</title>
        <authorList>
            <person name="Yang Y."/>
            <person name="Xiong J."/>
            <person name="Zhou Z."/>
            <person name="Huo F."/>
            <person name="Miao W."/>
            <person name="Ran C."/>
            <person name="Liu Y."/>
            <person name="Zhang J."/>
            <person name="Feng J."/>
            <person name="Wang M."/>
            <person name="Wang M."/>
            <person name="Wang L."/>
            <person name="Yao B."/>
        </authorList>
    </citation>
    <scope>NUCLEOTIDE SEQUENCE [LARGE SCALE GENOMIC DNA]</scope>
    <source>
        <strain evidence="2">Wuqing</strain>
    </source>
</reference>
<evidence type="ECO:0000313" key="2">
    <source>
        <dbReference type="EMBL" id="KII74272.1"/>
    </source>
</evidence>
<name>A0A0C2NJR6_THEKT</name>
<keyword evidence="3" id="KW-1185">Reference proteome</keyword>
<gene>
    <name evidence="2" type="ORF">RF11_05747</name>
</gene>
<organism evidence="2 3">
    <name type="scientific">Thelohanellus kitauei</name>
    <name type="common">Myxosporean</name>
    <dbReference type="NCBI Taxonomy" id="669202"/>
    <lineage>
        <taxon>Eukaryota</taxon>
        <taxon>Metazoa</taxon>
        <taxon>Cnidaria</taxon>
        <taxon>Myxozoa</taxon>
        <taxon>Myxosporea</taxon>
        <taxon>Bivalvulida</taxon>
        <taxon>Platysporina</taxon>
        <taxon>Myxobolidae</taxon>
        <taxon>Thelohanellus</taxon>
    </lineage>
</organism>
<accession>A0A0C2NJR6</accession>
<proteinExistence type="predicted"/>
<comment type="caution">
    <text evidence="2">The sequence shown here is derived from an EMBL/GenBank/DDBJ whole genome shotgun (WGS) entry which is preliminary data.</text>
</comment>
<dbReference type="Proteomes" id="UP000031668">
    <property type="component" value="Unassembled WGS sequence"/>
</dbReference>
<dbReference type="AlphaFoldDB" id="A0A0C2NJR6"/>
<protein>
    <submittedName>
        <fullName evidence="2">Uncharacterized protein</fullName>
    </submittedName>
</protein>
<evidence type="ECO:0000313" key="3">
    <source>
        <dbReference type="Proteomes" id="UP000031668"/>
    </source>
</evidence>
<evidence type="ECO:0000256" key="1">
    <source>
        <dbReference type="SAM" id="MobiDB-lite"/>
    </source>
</evidence>
<sequence length="105" mass="11562">MRDRNQDLGIIKLREYETSSGALESPASLTTLELTSAFSLEELWKLYGAGAVFSNGRIRDGSIKSQTIQDRATTREEKISTKKMPNSNPNRIHSGSAGEIGFRGD</sequence>
<dbReference type="EMBL" id="JWZT01000477">
    <property type="protein sequence ID" value="KII74272.1"/>
    <property type="molecule type" value="Genomic_DNA"/>
</dbReference>
<feature type="region of interest" description="Disordered" evidence="1">
    <location>
        <begin position="64"/>
        <end position="105"/>
    </location>
</feature>